<dbReference type="RefSeq" id="WP_323445295.1">
    <property type="nucleotide sequence ID" value="NZ_BSBI01000001.1"/>
</dbReference>
<dbReference type="Pfam" id="PF02522">
    <property type="entry name" value="Antibiotic_NAT"/>
    <property type="match status" value="1"/>
</dbReference>
<comment type="similarity">
    <text evidence="1">Belongs to the antibiotic N-acetyltransferase family.</text>
</comment>
<evidence type="ECO:0000256" key="1">
    <source>
        <dbReference type="ARBA" id="ARBA00006383"/>
    </source>
</evidence>
<dbReference type="InterPro" id="IPR003679">
    <property type="entry name" value="Amioglycoside_AcTrfase"/>
</dbReference>
<keyword evidence="3" id="KW-0012">Acyltransferase</keyword>
<reference evidence="4 5" key="1">
    <citation type="submission" date="2022-10" db="EMBL/GenBank/DDBJ databases">
        <title>Draft genome sequence of Streptomyces sp. YSPA8.</title>
        <authorList>
            <person name="Moriuchi R."/>
            <person name="Dohra H."/>
            <person name="Yamamura H."/>
            <person name="Kodani S."/>
        </authorList>
    </citation>
    <scope>NUCLEOTIDE SEQUENCE [LARGE SCALE GENOMIC DNA]</scope>
    <source>
        <strain evidence="4 5">YSPA8</strain>
    </source>
</reference>
<dbReference type="EMBL" id="BSBI01000001">
    <property type="protein sequence ID" value="GLF93209.1"/>
    <property type="molecule type" value="Genomic_DNA"/>
</dbReference>
<dbReference type="Proteomes" id="UP001291653">
    <property type="component" value="Unassembled WGS sequence"/>
</dbReference>
<comment type="caution">
    <text evidence="4">The sequence shown here is derived from an EMBL/GenBank/DDBJ whole genome shotgun (WGS) entry which is preliminary data.</text>
</comment>
<evidence type="ECO:0000313" key="5">
    <source>
        <dbReference type="Proteomes" id="UP001291653"/>
    </source>
</evidence>
<gene>
    <name evidence="4" type="ORF">SYYSPA8_02950</name>
</gene>
<name>A0ABQ5NS60_9ACTN</name>
<dbReference type="PANTHER" id="PTHR11104">
    <property type="entry name" value="AMINOGLYCOSIDE N3-ACETYLTRANSFERASE"/>
    <property type="match status" value="1"/>
</dbReference>
<evidence type="ECO:0000256" key="2">
    <source>
        <dbReference type="ARBA" id="ARBA00022679"/>
    </source>
</evidence>
<keyword evidence="2" id="KW-0808">Transferase</keyword>
<accession>A0ABQ5NS60</accession>
<organism evidence="4 5">
    <name type="scientific">Streptomyces yaizuensis</name>
    <dbReference type="NCBI Taxonomy" id="2989713"/>
    <lineage>
        <taxon>Bacteria</taxon>
        <taxon>Bacillati</taxon>
        <taxon>Actinomycetota</taxon>
        <taxon>Actinomycetes</taxon>
        <taxon>Kitasatosporales</taxon>
        <taxon>Streptomycetaceae</taxon>
        <taxon>Streptomyces</taxon>
    </lineage>
</organism>
<dbReference type="SUPFAM" id="SSF110710">
    <property type="entry name" value="TTHA0583/YokD-like"/>
    <property type="match status" value="1"/>
</dbReference>
<dbReference type="InterPro" id="IPR028345">
    <property type="entry name" value="Antibiotic_NAT-like"/>
</dbReference>
<sequence>MTITAEHLGRAVDELGLAGRPVLVHAALRSFGEPLDGGADALTDALVDRGCTVLVPAFTEPHFGVAPPPSPPMRPARNGIDYSRPWPREPLAAPDVYTPGCGLVNPHLGAFPAALVARPGVHRGGHPLNSFAAVGPDAAALVRDQSPVDVYAPLRALAERDGRSLLIGVGLNRMTVLHLAEQQSGRRLFRRWARTGDGRTALVEVGSCSEGFPRLEPLLRARARTTTVGAARWLAHPVREVLAAVAPVLAAEPGLTRCSAECLACAHAASGGPVETVPLG</sequence>
<evidence type="ECO:0000256" key="3">
    <source>
        <dbReference type="ARBA" id="ARBA00023315"/>
    </source>
</evidence>
<keyword evidence="5" id="KW-1185">Reference proteome</keyword>
<evidence type="ECO:0000313" key="4">
    <source>
        <dbReference type="EMBL" id="GLF93209.1"/>
    </source>
</evidence>
<dbReference type="PANTHER" id="PTHR11104:SF0">
    <property type="entry name" value="SPBETA PROPHAGE-DERIVED AMINOGLYCOSIDE N(3')-ACETYLTRANSFERASE-LIKE PROTEIN YOKD"/>
    <property type="match status" value="1"/>
</dbReference>
<protein>
    <submittedName>
        <fullName evidence="4">AAC(3) family N-acetyltransferase</fullName>
    </submittedName>
</protein>
<proteinExistence type="inferred from homology"/>